<name>A0A089M1L4_9BACL</name>
<dbReference type="AlphaFoldDB" id="A0A089M1L4"/>
<evidence type="ECO:0000313" key="3">
    <source>
        <dbReference type="Proteomes" id="UP000029500"/>
    </source>
</evidence>
<organism evidence="2 3">
    <name type="scientific">Paenibacillus graminis</name>
    <dbReference type="NCBI Taxonomy" id="189425"/>
    <lineage>
        <taxon>Bacteria</taxon>
        <taxon>Bacillati</taxon>
        <taxon>Bacillota</taxon>
        <taxon>Bacilli</taxon>
        <taxon>Bacillales</taxon>
        <taxon>Paenibacillaceae</taxon>
        <taxon>Paenibacillus</taxon>
    </lineage>
</organism>
<reference evidence="2 3" key="1">
    <citation type="submission" date="2014-08" db="EMBL/GenBank/DDBJ databases">
        <title>Comparative genomics of the Paenibacillus odorifer group.</title>
        <authorList>
            <person name="den Bakker H.C."/>
            <person name="Tsai Y.-C."/>
            <person name="Martin N."/>
            <person name="Korlach J."/>
            <person name="Wiedmann M."/>
        </authorList>
    </citation>
    <scope>NUCLEOTIDE SEQUENCE [LARGE SCALE GENOMIC DNA]</scope>
    <source>
        <strain evidence="2 3">DSM 15220</strain>
    </source>
</reference>
<gene>
    <name evidence="2" type="ORF">PGRAT_00425</name>
</gene>
<proteinExistence type="predicted"/>
<evidence type="ECO:0000313" key="2">
    <source>
        <dbReference type="EMBL" id="AIQ66290.1"/>
    </source>
</evidence>
<dbReference type="KEGG" id="pgm:PGRAT_00425"/>
<protein>
    <submittedName>
        <fullName evidence="2">Uncharacterized protein</fullName>
    </submittedName>
</protein>
<accession>A0A089M1L4</accession>
<feature type="region of interest" description="Disordered" evidence="1">
    <location>
        <begin position="50"/>
        <end position="69"/>
    </location>
</feature>
<feature type="region of interest" description="Disordered" evidence="1">
    <location>
        <begin position="1"/>
        <end position="24"/>
    </location>
</feature>
<dbReference type="OrthoDB" id="107900at2"/>
<dbReference type="EMBL" id="CP009287">
    <property type="protein sequence ID" value="AIQ66290.1"/>
    <property type="molecule type" value="Genomic_DNA"/>
</dbReference>
<dbReference type="Proteomes" id="UP000029500">
    <property type="component" value="Chromosome"/>
</dbReference>
<dbReference type="RefSeq" id="WP_025706015.1">
    <property type="nucleotide sequence ID" value="NZ_CP009287.1"/>
</dbReference>
<sequence length="69" mass="7618">MNTNTGGKQHKRGQRKNNLVIPQRFPDRLSPSVLETSRVPAVLGIGVQRPGQLCTESGCNSSEKRDFPK</sequence>
<evidence type="ECO:0000256" key="1">
    <source>
        <dbReference type="SAM" id="MobiDB-lite"/>
    </source>
</evidence>
<dbReference type="HOGENOM" id="CLU_2771946_0_0_9"/>
<keyword evidence="3" id="KW-1185">Reference proteome</keyword>